<organism evidence="3 4">
    <name type="scientific">Candidatus Pullilachnospira gallistercoris</name>
    <dbReference type="NCBI Taxonomy" id="2840911"/>
    <lineage>
        <taxon>Bacteria</taxon>
        <taxon>Bacillati</taxon>
        <taxon>Bacillota</taxon>
        <taxon>Clostridia</taxon>
        <taxon>Lachnospirales</taxon>
        <taxon>Lachnospiraceae</taxon>
        <taxon>Lachnospiraceae incertae sedis</taxon>
        <taxon>Candidatus Pullilachnospira</taxon>
    </lineage>
</organism>
<dbReference type="Pfam" id="PF01928">
    <property type="entry name" value="CYTH"/>
    <property type="match status" value="1"/>
</dbReference>
<evidence type="ECO:0000259" key="2">
    <source>
        <dbReference type="PROSITE" id="PS51707"/>
    </source>
</evidence>
<dbReference type="AlphaFoldDB" id="A0A9D1E9T5"/>
<protein>
    <submittedName>
        <fullName evidence="3">CYTH domain-containing protein</fullName>
    </submittedName>
</protein>
<dbReference type="Gene3D" id="2.40.320.10">
    <property type="entry name" value="Hypothetical Protein Pfu-838710-001"/>
    <property type="match status" value="1"/>
</dbReference>
<evidence type="ECO:0000313" key="3">
    <source>
        <dbReference type="EMBL" id="HIR71035.1"/>
    </source>
</evidence>
<dbReference type="InterPro" id="IPR023577">
    <property type="entry name" value="CYTH_domain"/>
</dbReference>
<gene>
    <name evidence="3" type="ORF">IAA55_07120</name>
</gene>
<comment type="caution">
    <text evidence="3">The sequence shown here is derived from an EMBL/GenBank/DDBJ whole genome shotgun (WGS) entry which is preliminary data.</text>
</comment>
<dbReference type="PIRSF" id="PIRSF016487">
    <property type="entry name" value="CYTH_UCP016487"/>
    <property type="match status" value="1"/>
</dbReference>
<dbReference type="PROSITE" id="PS51707">
    <property type="entry name" value="CYTH"/>
    <property type="match status" value="1"/>
</dbReference>
<reference evidence="3" key="2">
    <citation type="journal article" date="2021" name="PeerJ">
        <title>Extensive microbial diversity within the chicken gut microbiome revealed by metagenomics and culture.</title>
        <authorList>
            <person name="Gilroy R."/>
            <person name="Ravi A."/>
            <person name="Getino M."/>
            <person name="Pursley I."/>
            <person name="Horton D.L."/>
            <person name="Alikhan N.F."/>
            <person name="Baker D."/>
            <person name="Gharbi K."/>
            <person name="Hall N."/>
            <person name="Watson M."/>
            <person name="Adriaenssens E.M."/>
            <person name="Foster-Nyarko E."/>
            <person name="Jarju S."/>
            <person name="Secka A."/>
            <person name="Antonio M."/>
            <person name="Oren A."/>
            <person name="Chaudhuri R.R."/>
            <person name="La Ragione R."/>
            <person name="Hildebrand F."/>
            <person name="Pallen M.J."/>
        </authorList>
    </citation>
    <scope>NUCLEOTIDE SEQUENCE</scope>
    <source>
        <strain evidence="3">ChiSjej5B23-6657</strain>
    </source>
</reference>
<name>A0A9D1E9T5_9FIRM</name>
<reference evidence="3" key="1">
    <citation type="submission" date="2020-10" db="EMBL/GenBank/DDBJ databases">
        <authorList>
            <person name="Gilroy R."/>
        </authorList>
    </citation>
    <scope>NUCLEOTIDE SEQUENCE</scope>
    <source>
        <strain evidence="3">ChiSjej5B23-6657</strain>
    </source>
</reference>
<feature type="domain" description="CYTH" evidence="2">
    <location>
        <begin position="1"/>
        <end position="148"/>
    </location>
</feature>
<dbReference type="SUPFAM" id="SSF55154">
    <property type="entry name" value="CYTH-like phosphatases"/>
    <property type="match status" value="1"/>
</dbReference>
<accession>A0A9D1E9T5</accession>
<dbReference type="InterPro" id="IPR033469">
    <property type="entry name" value="CYTH-like_dom_sf"/>
</dbReference>
<dbReference type="EMBL" id="DVHM01000112">
    <property type="protein sequence ID" value="HIR71035.1"/>
    <property type="molecule type" value="Genomic_DNA"/>
</dbReference>
<evidence type="ECO:0000256" key="1">
    <source>
        <dbReference type="PIRSR" id="PIRSR016487-1"/>
    </source>
</evidence>
<sequence length="149" mass="17691">MEIERKYLIDRLPEHLEDYPHSEIEQGYLNRQPVLRIRRRDDEYIFTYKGGGLMVRREEEFPLDEASYRHLREKIDGQLIRKTRYRIPLGSYTIELDVFHGSLAPLVLAEVEFPTVEEANAFVPPDWFGTDVTMDGRYHNSYLSRLVSK</sequence>
<dbReference type="PANTHER" id="PTHR40114">
    <property type="entry name" value="SLR0698 PROTEIN"/>
    <property type="match status" value="1"/>
</dbReference>
<dbReference type="Proteomes" id="UP000823912">
    <property type="component" value="Unassembled WGS sequence"/>
</dbReference>
<feature type="active site" description="Proton acceptor" evidence="1">
    <location>
        <position position="28"/>
    </location>
</feature>
<dbReference type="SMART" id="SM01118">
    <property type="entry name" value="CYTH"/>
    <property type="match status" value="1"/>
</dbReference>
<evidence type="ECO:0000313" key="4">
    <source>
        <dbReference type="Proteomes" id="UP000823912"/>
    </source>
</evidence>
<dbReference type="InterPro" id="IPR012042">
    <property type="entry name" value="NeuTTM/CthTTM-like"/>
</dbReference>
<dbReference type="CDD" id="cd07761">
    <property type="entry name" value="CYTH-like_CthTTM-like"/>
    <property type="match status" value="1"/>
</dbReference>
<proteinExistence type="predicted"/>
<dbReference type="PANTHER" id="PTHR40114:SF1">
    <property type="entry name" value="SLR0698 PROTEIN"/>
    <property type="match status" value="1"/>
</dbReference>